<dbReference type="PANTHER" id="PTHR37807">
    <property type="entry name" value="OS07G0160300 PROTEIN"/>
    <property type="match status" value="1"/>
</dbReference>
<gene>
    <name evidence="1" type="ORF">SAMN02745723_101206</name>
</gene>
<dbReference type="AlphaFoldDB" id="A0AAJ4W7S1"/>
<keyword evidence="1" id="KW-0418">Kinase</keyword>
<accession>A0AAJ4W7S1</accession>
<name>A0AAJ4W7S1_9GAMM</name>
<dbReference type="RefSeq" id="WP_074820139.1">
    <property type="nucleotide sequence ID" value="NZ_FOLW01000001.1"/>
</dbReference>
<dbReference type="GO" id="GO:0016301">
    <property type="term" value="F:kinase activity"/>
    <property type="evidence" value="ECO:0007669"/>
    <property type="project" value="UniProtKB-KW"/>
</dbReference>
<dbReference type="PANTHER" id="PTHR37807:SF3">
    <property type="entry name" value="OS07G0160300 PROTEIN"/>
    <property type="match status" value="1"/>
</dbReference>
<dbReference type="Pfam" id="PF13671">
    <property type="entry name" value="AAA_33"/>
    <property type="match status" value="1"/>
</dbReference>
<dbReference type="InterPro" id="IPR027417">
    <property type="entry name" value="P-loop_NTPase"/>
</dbReference>
<evidence type="ECO:0000313" key="1">
    <source>
        <dbReference type="EMBL" id="SFC03041.1"/>
    </source>
</evidence>
<sequence>MLIVFSGLPGVGKSTLAKALAKKTSAIYLRIDSVEQAIRSAKVLRDDIGISGYAACYALAKDNLLLGQTVIADCVNPVSWSRDAWMRVATEAEVPGLEVEIVCSDLVEHRQRVETRKVDVPELTLPDWAAIMSKEYQPWQRARIVIDTAGKEIACCVDELLAHIHVCE</sequence>
<organism evidence="1 2">
    <name type="scientific">Pragia fontium DSM 5563 = ATCC 49100</name>
    <dbReference type="NCBI Taxonomy" id="1122977"/>
    <lineage>
        <taxon>Bacteria</taxon>
        <taxon>Pseudomonadati</taxon>
        <taxon>Pseudomonadota</taxon>
        <taxon>Gammaproteobacteria</taxon>
        <taxon>Enterobacterales</taxon>
        <taxon>Budviciaceae</taxon>
        <taxon>Pragia</taxon>
    </lineage>
</organism>
<dbReference type="Proteomes" id="UP000226420">
    <property type="component" value="Unassembled WGS sequence"/>
</dbReference>
<dbReference type="EMBL" id="FOLW01000001">
    <property type="protein sequence ID" value="SFC03041.1"/>
    <property type="molecule type" value="Genomic_DNA"/>
</dbReference>
<proteinExistence type="predicted"/>
<protein>
    <submittedName>
        <fullName evidence="1">Predicted kinase</fullName>
    </submittedName>
</protein>
<keyword evidence="1" id="KW-0808">Transferase</keyword>
<reference evidence="1 2" key="1">
    <citation type="submission" date="2016-10" db="EMBL/GenBank/DDBJ databases">
        <authorList>
            <person name="Varghese N."/>
            <person name="Submissions S."/>
        </authorList>
    </citation>
    <scope>NUCLEOTIDE SEQUENCE [LARGE SCALE GENOMIC DNA]</scope>
    <source>
        <strain evidence="1 2">DSM 5563</strain>
    </source>
</reference>
<dbReference type="Gene3D" id="3.40.50.300">
    <property type="entry name" value="P-loop containing nucleotide triphosphate hydrolases"/>
    <property type="match status" value="1"/>
</dbReference>
<evidence type="ECO:0000313" key="2">
    <source>
        <dbReference type="Proteomes" id="UP000226420"/>
    </source>
</evidence>
<dbReference type="SUPFAM" id="SSF52540">
    <property type="entry name" value="P-loop containing nucleoside triphosphate hydrolases"/>
    <property type="match status" value="1"/>
</dbReference>
<comment type="caution">
    <text evidence="1">The sequence shown here is derived from an EMBL/GenBank/DDBJ whole genome shotgun (WGS) entry which is preliminary data.</text>
</comment>